<gene>
    <name evidence="2" type="ORF">AVEN_165098_1</name>
    <name evidence="3" type="ORF">AVEN_202646_1</name>
    <name evidence="1" type="ORF">AVEN_43216_1</name>
</gene>
<dbReference type="EMBL" id="BGPR01176471">
    <property type="protein sequence ID" value="GBM48423.1"/>
    <property type="molecule type" value="Genomic_DNA"/>
</dbReference>
<name>A0A4Y2G481_ARAVE</name>
<dbReference type="EMBL" id="BGPR01176476">
    <property type="protein sequence ID" value="GBM48440.1"/>
    <property type="molecule type" value="Genomic_DNA"/>
</dbReference>
<protein>
    <submittedName>
        <fullName evidence="2">Uncharacterized protein</fullName>
    </submittedName>
</protein>
<reference evidence="2 4" key="1">
    <citation type="journal article" date="2019" name="Sci. Rep.">
        <title>Orb-weaving spider Araneus ventricosus genome elucidates the spidroin gene catalogue.</title>
        <authorList>
            <person name="Kono N."/>
            <person name="Nakamura H."/>
            <person name="Ohtoshi R."/>
            <person name="Moran D.A.P."/>
            <person name="Shinohara A."/>
            <person name="Yoshida Y."/>
            <person name="Fujiwara M."/>
            <person name="Mori M."/>
            <person name="Tomita M."/>
            <person name="Arakawa K."/>
        </authorList>
    </citation>
    <scope>NUCLEOTIDE SEQUENCE [LARGE SCALE GENOMIC DNA]</scope>
</reference>
<proteinExistence type="predicted"/>
<dbReference type="AlphaFoldDB" id="A0A4Y2G481"/>
<evidence type="ECO:0000313" key="2">
    <source>
        <dbReference type="EMBL" id="GBM48423.1"/>
    </source>
</evidence>
<dbReference type="Proteomes" id="UP000499080">
    <property type="component" value="Unassembled WGS sequence"/>
</dbReference>
<evidence type="ECO:0000313" key="3">
    <source>
        <dbReference type="EMBL" id="GBM48440.1"/>
    </source>
</evidence>
<evidence type="ECO:0000313" key="4">
    <source>
        <dbReference type="Proteomes" id="UP000499080"/>
    </source>
</evidence>
<feature type="non-terminal residue" evidence="2">
    <location>
        <position position="1"/>
    </location>
</feature>
<sequence>DDVRKVISRNGLESRRLELAESVMM</sequence>
<dbReference type="EMBL" id="BGPR01176460">
    <property type="protein sequence ID" value="GBM48391.1"/>
    <property type="molecule type" value="Genomic_DNA"/>
</dbReference>
<accession>A0A4Y2G481</accession>
<evidence type="ECO:0000313" key="1">
    <source>
        <dbReference type="EMBL" id="GBM48391.1"/>
    </source>
</evidence>
<organism evidence="2 4">
    <name type="scientific">Araneus ventricosus</name>
    <name type="common">Orbweaver spider</name>
    <name type="synonym">Epeira ventricosa</name>
    <dbReference type="NCBI Taxonomy" id="182803"/>
    <lineage>
        <taxon>Eukaryota</taxon>
        <taxon>Metazoa</taxon>
        <taxon>Ecdysozoa</taxon>
        <taxon>Arthropoda</taxon>
        <taxon>Chelicerata</taxon>
        <taxon>Arachnida</taxon>
        <taxon>Araneae</taxon>
        <taxon>Araneomorphae</taxon>
        <taxon>Entelegynae</taxon>
        <taxon>Araneoidea</taxon>
        <taxon>Araneidae</taxon>
        <taxon>Araneus</taxon>
    </lineage>
</organism>
<comment type="caution">
    <text evidence="2">The sequence shown here is derived from an EMBL/GenBank/DDBJ whole genome shotgun (WGS) entry which is preliminary data.</text>
</comment>
<keyword evidence="4" id="KW-1185">Reference proteome</keyword>